<feature type="repeat" description="TPR" evidence="3">
    <location>
        <begin position="1330"/>
        <end position="1363"/>
    </location>
</feature>
<dbReference type="GO" id="GO:0097363">
    <property type="term" value="F:protein O-acetylglucosaminyltransferase activity"/>
    <property type="evidence" value="ECO:0007669"/>
    <property type="project" value="TreeGrafter"/>
</dbReference>
<dbReference type="Gene3D" id="1.25.40.10">
    <property type="entry name" value="Tetratricopeptide repeat domain"/>
    <property type="match status" value="5"/>
</dbReference>
<evidence type="ECO:0000256" key="3">
    <source>
        <dbReference type="PROSITE-ProRule" id="PRU00339"/>
    </source>
</evidence>
<gene>
    <name evidence="4" type="ORF">JJB09_22770</name>
</gene>
<organism evidence="4 5">
    <name type="scientific">Rhizobium setariae</name>
    <dbReference type="NCBI Taxonomy" id="2801340"/>
    <lineage>
        <taxon>Bacteria</taxon>
        <taxon>Pseudomonadati</taxon>
        <taxon>Pseudomonadota</taxon>
        <taxon>Alphaproteobacteria</taxon>
        <taxon>Hyphomicrobiales</taxon>
        <taxon>Rhizobiaceae</taxon>
        <taxon>Rhizobium/Agrobacterium group</taxon>
        <taxon>Rhizobium</taxon>
    </lineage>
</organism>
<dbReference type="InterPro" id="IPR011990">
    <property type="entry name" value="TPR-like_helical_dom_sf"/>
</dbReference>
<proteinExistence type="predicted"/>
<dbReference type="Proteomes" id="UP000633219">
    <property type="component" value="Unassembled WGS sequence"/>
</dbReference>
<feature type="repeat" description="TPR" evidence="3">
    <location>
        <begin position="43"/>
        <end position="76"/>
    </location>
</feature>
<dbReference type="EMBL" id="JAEQNC010000016">
    <property type="protein sequence ID" value="MBL0374841.1"/>
    <property type="molecule type" value="Genomic_DNA"/>
</dbReference>
<accession>A0A937CPF2</accession>
<reference evidence="4" key="1">
    <citation type="submission" date="2021-01" db="EMBL/GenBank/DDBJ databases">
        <title>Rhizobium sp. strain KVB221 16S ribosomal RNA gene Genome sequencing and assembly.</title>
        <authorList>
            <person name="Kang M."/>
        </authorList>
    </citation>
    <scope>NUCLEOTIDE SEQUENCE</scope>
    <source>
        <strain evidence="4">KVB221</strain>
    </source>
</reference>
<evidence type="ECO:0000256" key="1">
    <source>
        <dbReference type="ARBA" id="ARBA00022737"/>
    </source>
</evidence>
<dbReference type="Pfam" id="PF07719">
    <property type="entry name" value="TPR_2"/>
    <property type="match status" value="1"/>
</dbReference>
<feature type="repeat" description="TPR" evidence="3">
    <location>
        <begin position="179"/>
        <end position="212"/>
    </location>
</feature>
<dbReference type="InterPro" id="IPR019734">
    <property type="entry name" value="TPR_rpt"/>
</dbReference>
<dbReference type="InterPro" id="IPR037919">
    <property type="entry name" value="OGT"/>
</dbReference>
<dbReference type="InterPro" id="IPR013105">
    <property type="entry name" value="TPR_2"/>
</dbReference>
<dbReference type="PROSITE" id="PS50007">
    <property type="entry name" value="PIPLC_X_DOMAIN"/>
    <property type="match status" value="1"/>
</dbReference>
<evidence type="ECO:0000313" key="5">
    <source>
        <dbReference type="Proteomes" id="UP000633219"/>
    </source>
</evidence>
<feature type="repeat" description="TPR" evidence="3">
    <location>
        <begin position="820"/>
        <end position="853"/>
    </location>
</feature>
<protein>
    <submittedName>
        <fullName evidence="4">Tetratricopeptide repeat protein</fullName>
    </submittedName>
</protein>
<keyword evidence="1" id="KW-0677">Repeat</keyword>
<dbReference type="PANTHER" id="PTHR44366:SF1">
    <property type="entry name" value="UDP-N-ACETYLGLUCOSAMINE--PEPTIDE N-ACETYLGLUCOSAMINYLTRANSFERASE 110 KDA SUBUNIT"/>
    <property type="match status" value="1"/>
</dbReference>
<comment type="caution">
    <text evidence="4">The sequence shown here is derived from an EMBL/GenBank/DDBJ whole genome shotgun (WGS) entry which is preliminary data.</text>
</comment>
<sequence length="1674" mass="184976">MMEQRAEVERLTLEDCRRLLGEGRASEALRALEALEPSLSGDASLQHFLGVALHLVGRSKEALPHFEQAHALEPDQASVYQNQAIALLSAGDADGAVAAAARAVELRPDNAGGYVNLVLPLIKRKSYDEAATMLQEGLRIAPGHAGLLTQAGHLAIETKDWAAAEDYTRAALQADPGSIDAIYNMAVLRQHQGRHAEALADFSKVLTAHPTHEAAFVNMGVSLRNLGRVDDAVRHFSAGLARWPDLPALRYNLAVSRLYLGQWREGWPDYELRAELAGSLDKTTRSTMPLWDGGAITGKTLLVLHEQGFGDTFQFIRFIYGLTDRAAKVIFVCHKRLYSLLSRLDIFASGRIELIADEGSLPPHDVHIPLMSLTRIFQIGPDNIPIGFPKLALESSRIERWRSLGRQLDEPSRPWRIGLSWQGNPAAAVDRGRSIPLADFEPLSALGDRVGFLSLQRHFGTDQPLPFGLNLTIPGEEFDSGEEAFVDTAALMMSLDLVITSDTAVAHLAGMMGRPVWLLLKKTPDWRWGPEGVLSPWYPTMRLFRQKTEGDWRTLLEEVAGELERLVVSPKERTDDSDNAVRQALQLHMRGKVAEAAPIYQAEHGARRSDPQFLNFHAMAILEAGARNAAAARSGLALGMQSVALAPGVGDYWSNVAVLLDSMGNRADSKRALRFALAVNPGHVPSLVSLAKKESADGDPEKALRTLKTILDRAPNTVPALSALANVYADMGRHLDGARALRRAVDVEPENSKLWVQLGAEYSAAERPFDAAVSWERALAANPVNADAWSNLGVHERTHGPLELSCYLQRRAVECDPQHAEAWNNLGIAELEATRDQVSIEAFSQAIAVRPGYPDAHLALGMALLNSGDFENGLKHYEWRLMADKLGIATNRPNIPLWRGDDPKGLSIFLMAEQGFGDAFQFSRYAIWLKERGAAKVYIGCRSKIAHLLGTIPGVDAVFGDGAKLPKADAMAYIMSMPALTGMRLDTIPAHESYMTADPVRVTRWAEWLAAKPGFRVGIVWQGNPDPKVDKGRSYPLAALEPLSRIPGVRLIALQKGPGEEQIEALGGRFEVERPDDDFDTGTDAFADTAAMMMNLDLVVTSDTAVAHLAGALGKPCWVVLKAHPEWRWLTERSDSPWYPSSRLFRRFKDEEEDTPFAAVMERLAAALAKLAGGDLSQRHVSAPDQPKQLRSFDAVKTYNSALDAQRAGQHARAEALYAEVLSVKSLRLNALHMLGVIALHKDRNHRAVVMFREAERQGLATAQFYTNLSIGLRRIGKIDEAIGYLTRAIEIKPTAEAHLSLGNIYRDECRFDEARENYRAAIAINPKMSKAHRGMGNLMRDMHRPMAALESFAVARSLDPDDADLLLDQAHAELYAGDYIKGFENYEVRWKSREMKPRTFNVPRWDGRARTRKTVLIHGEQGFGDNIQFGRFIEEAARRVGQVIVEVREPLLTLFRTLDVGKPITVVEQGKFDGSFDLEVPMMSLPHVFKTTVDSLPPPARFAIDPDRIDFWETEFPHDRLRVGLIWQGNPKARADQGRSPPLSALQPLFEVPGVQFISLQKTDGLAQLADTPFARDMIVPGAALGDFHETAAAIMALDLVISSCTATLHLAASLGVPCFAMLKYHADWRWLHERQTSPWYPSMQIFQQKTVFDWSSVVLPLRDALGARVGMP</sequence>
<dbReference type="Gene3D" id="3.40.50.2000">
    <property type="entry name" value="Glycogen Phosphorylase B"/>
    <property type="match status" value="3"/>
</dbReference>
<keyword evidence="5" id="KW-1185">Reference proteome</keyword>
<dbReference type="PANTHER" id="PTHR44366">
    <property type="entry name" value="UDP-N-ACETYLGLUCOSAMINE--PEPTIDE N-ACETYLGLUCOSAMINYLTRANSFERASE 110 KDA SUBUNIT"/>
    <property type="match status" value="1"/>
</dbReference>
<name>A0A937CPF2_9HYPH</name>
<feature type="repeat" description="TPR" evidence="3">
    <location>
        <begin position="718"/>
        <end position="751"/>
    </location>
</feature>
<dbReference type="PROSITE" id="PS50005">
    <property type="entry name" value="TPR"/>
    <property type="match status" value="7"/>
</dbReference>
<evidence type="ECO:0000256" key="2">
    <source>
        <dbReference type="ARBA" id="ARBA00022803"/>
    </source>
</evidence>
<keyword evidence="2 3" id="KW-0802">TPR repeat</keyword>
<dbReference type="SMART" id="SM00028">
    <property type="entry name" value="TPR"/>
    <property type="match status" value="16"/>
</dbReference>
<evidence type="ECO:0000313" key="4">
    <source>
        <dbReference type="EMBL" id="MBL0374841.1"/>
    </source>
</evidence>
<dbReference type="GO" id="GO:0006493">
    <property type="term" value="P:protein O-linked glycosylation"/>
    <property type="evidence" value="ECO:0007669"/>
    <property type="project" value="InterPro"/>
</dbReference>
<dbReference type="RefSeq" id="WP_201663392.1">
    <property type="nucleotide sequence ID" value="NZ_JAEQNC010000016.1"/>
</dbReference>
<dbReference type="SUPFAM" id="SSF53756">
    <property type="entry name" value="UDP-Glycosyltransferase/glycogen phosphorylase"/>
    <property type="match status" value="3"/>
</dbReference>
<feature type="repeat" description="TPR" evidence="3">
    <location>
        <begin position="1296"/>
        <end position="1329"/>
    </location>
</feature>
<feature type="repeat" description="TPR" evidence="3">
    <location>
        <begin position="77"/>
        <end position="110"/>
    </location>
</feature>
<dbReference type="Pfam" id="PF13432">
    <property type="entry name" value="TPR_16"/>
    <property type="match status" value="4"/>
</dbReference>
<dbReference type="PROSITE" id="PS50293">
    <property type="entry name" value="TPR_REGION"/>
    <property type="match status" value="1"/>
</dbReference>
<dbReference type="SUPFAM" id="SSF48452">
    <property type="entry name" value="TPR-like"/>
    <property type="match status" value="3"/>
</dbReference>